<dbReference type="EMBL" id="CM008049">
    <property type="protein sequence ID" value="PVH48040.1"/>
    <property type="molecule type" value="Genomic_DNA"/>
</dbReference>
<dbReference type="Proteomes" id="UP000243499">
    <property type="component" value="Chromosome 4"/>
</dbReference>
<accession>A0A2T8JDN2</accession>
<evidence type="ECO:0000256" key="1">
    <source>
        <dbReference type="SAM" id="MobiDB-lite"/>
    </source>
</evidence>
<proteinExistence type="predicted"/>
<organism evidence="2">
    <name type="scientific">Panicum hallii</name>
    <dbReference type="NCBI Taxonomy" id="206008"/>
    <lineage>
        <taxon>Eukaryota</taxon>
        <taxon>Viridiplantae</taxon>
        <taxon>Streptophyta</taxon>
        <taxon>Embryophyta</taxon>
        <taxon>Tracheophyta</taxon>
        <taxon>Spermatophyta</taxon>
        <taxon>Magnoliopsida</taxon>
        <taxon>Liliopsida</taxon>
        <taxon>Poales</taxon>
        <taxon>Poaceae</taxon>
        <taxon>PACMAD clade</taxon>
        <taxon>Panicoideae</taxon>
        <taxon>Panicodae</taxon>
        <taxon>Paniceae</taxon>
        <taxon>Panicinae</taxon>
        <taxon>Panicum</taxon>
        <taxon>Panicum sect. Panicum</taxon>
    </lineage>
</organism>
<evidence type="ECO:0000313" key="2">
    <source>
        <dbReference type="EMBL" id="PVH48040.1"/>
    </source>
</evidence>
<dbReference type="Gramene" id="PVH48040">
    <property type="protein sequence ID" value="PVH48040"/>
    <property type="gene ID" value="PAHAL_4G225500"/>
</dbReference>
<name>A0A2T8JDN2_9POAL</name>
<reference evidence="2" key="1">
    <citation type="submission" date="2018-04" db="EMBL/GenBank/DDBJ databases">
        <title>WGS assembly of Panicum hallii.</title>
        <authorList>
            <person name="Lovell J."/>
            <person name="Jenkins J."/>
            <person name="Lowry D."/>
            <person name="Mamidi S."/>
            <person name="Sreedasyam A."/>
            <person name="Weng X."/>
            <person name="Barry K."/>
            <person name="Bonette J."/>
            <person name="Campitelli B."/>
            <person name="Daum C."/>
            <person name="Gordon S."/>
            <person name="Gould B."/>
            <person name="Lipzen A."/>
            <person name="Macqueen A."/>
            <person name="Palacio-Mejia J."/>
            <person name="Plott C."/>
            <person name="Shakirov E."/>
            <person name="Shu S."/>
            <person name="Yoshinaga Y."/>
            <person name="Zane M."/>
            <person name="Rokhsar D."/>
            <person name="Grimwood J."/>
            <person name="Schmutz J."/>
            <person name="Juenger T."/>
        </authorList>
    </citation>
    <scope>NUCLEOTIDE SEQUENCE [LARGE SCALE GENOMIC DNA]</scope>
    <source>
        <strain evidence="2">FIL2</strain>
    </source>
</reference>
<feature type="region of interest" description="Disordered" evidence="1">
    <location>
        <begin position="124"/>
        <end position="143"/>
    </location>
</feature>
<gene>
    <name evidence="2" type="ORF">PAHAL_4G225500</name>
</gene>
<sequence length="143" mass="14899">MVRLPWHHRSSPMVLCPGLTTPPCPRGAPHVAGALHRVLVGVPKLVALHGAGGGVAAVAISRVLGLSAGHIGGWRRAGSCMGPTLRLMGGYMAAYCRRRAHAAVAHRAARDRVAVKEVGAIGEGARQATRRGREGRSGLKSKI</sequence>
<dbReference type="AlphaFoldDB" id="A0A2T8JDN2"/>
<protein>
    <submittedName>
        <fullName evidence="2">Uncharacterized protein</fullName>
    </submittedName>
</protein>